<organism evidence="2 3">
    <name type="scientific">Arthrobotrys musiformis</name>
    <dbReference type="NCBI Taxonomy" id="47236"/>
    <lineage>
        <taxon>Eukaryota</taxon>
        <taxon>Fungi</taxon>
        <taxon>Dikarya</taxon>
        <taxon>Ascomycota</taxon>
        <taxon>Pezizomycotina</taxon>
        <taxon>Orbiliomycetes</taxon>
        <taxon>Orbiliales</taxon>
        <taxon>Orbiliaceae</taxon>
        <taxon>Arthrobotrys</taxon>
    </lineage>
</organism>
<keyword evidence="1" id="KW-0472">Membrane</keyword>
<dbReference type="AlphaFoldDB" id="A0AAV9WDH7"/>
<protein>
    <submittedName>
        <fullName evidence="2">Uncharacterized protein</fullName>
    </submittedName>
</protein>
<evidence type="ECO:0000313" key="3">
    <source>
        <dbReference type="Proteomes" id="UP001370758"/>
    </source>
</evidence>
<evidence type="ECO:0000256" key="1">
    <source>
        <dbReference type="SAM" id="Phobius"/>
    </source>
</evidence>
<keyword evidence="1" id="KW-1133">Transmembrane helix</keyword>
<evidence type="ECO:0000313" key="2">
    <source>
        <dbReference type="EMBL" id="KAK6506581.1"/>
    </source>
</evidence>
<keyword evidence="1" id="KW-0812">Transmembrane</keyword>
<dbReference type="Proteomes" id="UP001370758">
    <property type="component" value="Unassembled WGS sequence"/>
</dbReference>
<dbReference type="EMBL" id="JAVHJL010000003">
    <property type="protein sequence ID" value="KAK6506581.1"/>
    <property type="molecule type" value="Genomic_DNA"/>
</dbReference>
<proteinExistence type="predicted"/>
<name>A0AAV9WDH7_9PEZI</name>
<comment type="caution">
    <text evidence="2">The sequence shown here is derived from an EMBL/GenBank/DDBJ whole genome shotgun (WGS) entry which is preliminary data.</text>
</comment>
<accession>A0AAV9WDH7</accession>
<gene>
    <name evidence="2" type="ORF">TWF481_005039</name>
</gene>
<feature type="transmembrane region" description="Helical" evidence="1">
    <location>
        <begin position="101"/>
        <end position="122"/>
    </location>
</feature>
<keyword evidence="3" id="KW-1185">Reference proteome</keyword>
<sequence>MADELDADSILIILSISLWVGAGSPKYSHLRTLSVIKKYAAFIEAANYTLSADDLINNFGTKPSDAPLYIEKMGGLEVMISNIFAVVDSEAYLPHPRNDGIVLPLFIALTAMTTIAIVLRMWSRYKVAGSIQSFDYITCAAFVSHPSGMLKHVART</sequence>
<reference evidence="2 3" key="1">
    <citation type="submission" date="2023-08" db="EMBL/GenBank/DDBJ databases">
        <authorList>
            <person name="Palmer J.M."/>
        </authorList>
    </citation>
    <scope>NUCLEOTIDE SEQUENCE [LARGE SCALE GENOMIC DNA]</scope>
    <source>
        <strain evidence="2 3">TWF481</strain>
    </source>
</reference>